<gene>
    <name evidence="2" type="ordered locus">Spica_0813</name>
</gene>
<dbReference type="RefSeq" id="WP_013968278.1">
    <property type="nucleotide sequence ID" value="NC_015732.1"/>
</dbReference>
<dbReference type="Proteomes" id="UP000000503">
    <property type="component" value="Chromosome"/>
</dbReference>
<organism evidence="2 3">
    <name type="scientific">Gracilinema caldarium (strain ATCC 51460 / DSM 7334 / H1)</name>
    <name type="common">Treponema caldarium</name>
    <dbReference type="NCBI Taxonomy" id="744872"/>
    <lineage>
        <taxon>Bacteria</taxon>
        <taxon>Pseudomonadati</taxon>
        <taxon>Spirochaetota</taxon>
        <taxon>Spirochaetia</taxon>
        <taxon>Spirochaetales</taxon>
        <taxon>Breznakiellaceae</taxon>
        <taxon>Gracilinema</taxon>
    </lineage>
</organism>
<name>F8F0A3_GRAC1</name>
<keyword evidence="1" id="KW-0472">Membrane</keyword>
<dbReference type="STRING" id="744872.Spica_0813"/>
<keyword evidence="3" id="KW-1185">Reference proteome</keyword>
<evidence type="ECO:0000313" key="3">
    <source>
        <dbReference type="Proteomes" id="UP000000503"/>
    </source>
</evidence>
<feature type="transmembrane region" description="Helical" evidence="1">
    <location>
        <begin position="115"/>
        <end position="134"/>
    </location>
</feature>
<reference evidence="3" key="1">
    <citation type="journal article" date="2013" name="Stand. Genomic Sci.">
        <title>Genome sequence of the thermophilic fresh-water bacterium Spirochaeta caldaria type strain (H1(T)), reclassification of Spirochaeta caldaria, Spirochaeta stenostrepta, and Spirochaeta zuelzerae in the genus Treponema as Treponema caldaria comb. nov., Treponema stenostrepta comb. nov., and Treponema zuelzerae comb. nov., and emendation of the genus Treponema.</title>
        <authorList>
            <person name="Abt B."/>
            <person name="Goker M."/>
            <person name="Scheuner C."/>
            <person name="Han C."/>
            <person name="Lu M."/>
            <person name="Misra M."/>
            <person name="Lapidus A."/>
            <person name="Nolan M."/>
            <person name="Lucas S."/>
            <person name="Hammon N."/>
            <person name="Deshpande S."/>
            <person name="Cheng J.F."/>
            <person name="Tapia R."/>
            <person name="Goodwin L.A."/>
            <person name="Pitluck S."/>
            <person name="Liolios K."/>
            <person name="Pagani I."/>
            <person name="Ivanova N."/>
            <person name="Mavromatis K."/>
            <person name="Mikhailova N."/>
            <person name="Huntemann M."/>
            <person name="Pati A."/>
            <person name="Chen A."/>
            <person name="Palaniappan K."/>
            <person name="Land M."/>
            <person name="Hauser L."/>
            <person name="Jeffries C.D."/>
            <person name="Rohde M."/>
            <person name="Spring S."/>
            <person name="Gronow S."/>
            <person name="Detter J.C."/>
            <person name="Bristow J."/>
            <person name="Eisen J.A."/>
            <person name="Markowitz V."/>
            <person name="Hugenholtz P."/>
            <person name="Kyrpides N.C."/>
            <person name="Woyke T."/>
            <person name="Klenk H.P."/>
        </authorList>
    </citation>
    <scope>NUCLEOTIDE SEQUENCE</scope>
    <source>
        <strain evidence="3">ATCC 51460 / DSM 7334 / H1</strain>
    </source>
</reference>
<keyword evidence="1" id="KW-1133">Transmembrane helix</keyword>
<evidence type="ECO:0000313" key="2">
    <source>
        <dbReference type="EMBL" id="AEJ18967.1"/>
    </source>
</evidence>
<accession>F8F0A3</accession>
<keyword evidence="1" id="KW-0812">Transmembrane</keyword>
<dbReference type="KEGG" id="scd:Spica_0813"/>
<proteinExistence type="predicted"/>
<feature type="transmembrane region" description="Helical" evidence="1">
    <location>
        <begin position="146"/>
        <end position="163"/>
    </location>
</feature>
<sequence>MDGWSPIEFTYDLQLFRLSIRAYFSMVHVKLYREGVLVYREGFPIDLWQHNHYSHEFWVRIDQKSYCINIRFGKTDYSSLSYSVVVNNTLVAGEEPKKLELITDMADLQKKEKNPFIISFILFSPLFAILISDYINHSMKKPLDYLIIWILTLTISQTIEMFFQKAAQLFKRLIAIINRFGVE</sequence>
<evidence type="ECO:0000256" key="1">
    <source>
        <dbReference type="SAM" id="Phobius"/>
    </source>
</evidence>
<dbReference type="EMBL" id="CP002868">
    <property type="protein sequence ID" value="AEJ18967.1"/>
    <property type="molecule type" value="Genomic_DNA"/>
</dbReference>
<dbReference type="AlphaFoldDB" id="F8F0A3"/>
<dbReference type="HOGENOM" id="CLU_1474550_0_0_12"/>
<protein>
    <submittedName>
        <fullName evidence="2">Uncharacterized protein</fullName>
    </submittedName>
</protein>